<dbReference type="OrthoDB" id="199771at2759"/>
<protein>
    <submittedName>
        <fullName evidence="2">Eukaryotic translation initiation factor 2D</fullName>
    </submittedName>
</protein>
<name>A0A1U7LHV9_NEOID</name>
<keyword evidence="2" id="KW-0648">Protein biosynthesis</keyword>
<reference evidence="2 3" key="1">
    <citation type="submission" date="2016-04" db="EMBL/GenBank/DDBJ databases">
        <title>Evolutionary innovation and constraint leading to complex multicellularity in the Ascomycota.</title>
        <authorList>
            <person name="Cisse O."/>
            <person name="Nguyen A."/>
            <person name="Hewitt D.A."/>
            <person name="Jedd G."/>
            <person name="Stajich J.E."/>
        </authorList>
    </citation>
    <scope>NUCLEOTIDE SEQUENCE [LARGE SCALE GENOMIC DNA]</scope>
    <source>
        <strain evidence="2 3">DAH-3</strain>
    </source>
</reference>
<dbReference type="GO" id="GO:0003743">
    <property type="term" value="F:translation initiation factor activity"/>
    <property type="evidence" value="ECO:0007669"/>
    <property type="project" value="UniProtKB-KW"/>
</dbReference>
<dbReference type="Gene3D" id="3.10.400.20">
    <property type="match status" value="1"/>
</dbReference>
<evidence type="ECO:0000313" key="2">
    <source>
        <dbReference type="EMBL" id="OLL22237.1"/>
    </source>
</evidence>
<dbReference type="Pfam" id="PF17832">
    <property type="entry name" value="Pre-PUA"/>
    <property type="match status" value="1"/>
</dbReference>
<organism evidence="2 3">
    <name type="scientific">Neolecta irregularis (strain DAH-3)</name>
    <dbReference type="NCBI Taxonomy" id="1198029"/>
    <lineage>
        <taxon>Eukaryota</taxon>
        <taxon>Fungi</taxon>
        <taxon>Dikarya</taxon>
        <taxon>Ascomycota</taxon>
        <taxon>Taphrinomycotina</taxon>
        <taxon>Neolectales</taxon>
        <taxon>Neolectaceae</taxon>
        <taxon>Neolecta</taxon>
    </lineage>
</organism>
<dbReference type="AlphaFoldDB" id="A0A1U7LHV9"/>
<dbReference type="InterPro" id="IPR041366">
    <property type="entry name" value="Pre-PUA"/>
</dbReference>
<evidence type="ECO:0000259" key="1">
    <source>
        <dbReference type="Pfam" id="PF17832"/>
    </source>
</evidence>
<sequence length="100" mass="11061">MFKKPLSNLSPLAPLRRSDRRKLVEELLQAFPEVASSIAEDDLSQAKNHLVPEGILTGKFRTHLGEGGKIFVDPGNGEPLWFTCNDIMVPTGTSRLQAEM</sequence>
<dbReference type="EMBL" id="LXFE01003687">
    <property type="protein sequence ID" value="OLL22237.1"/>
    <property type="molecule type" value="Genomic_DNA"/>
</dbReference>
<keyword evidence="3" id="KW-1185">Reference proteome</keyword>
<comment type="caution">
    <text evidence="2">The sequence shown here is derived from an EMBL/GenBank/DDBJ whole genome shotgun (WGS) entry which is preliminary data.</text>
</comment>
<keyword evidence="2" id="KW-0396">Initiation factor</keyword>
<accession>A0A1U7LHV9</accession>
<dbReference type="Proteomes" id="UP000186594">
    <property type="component" value="Unassembled WGS sequence"/>
</dbReference>
<dbReference type="STRING" id="1198029.A0A1U7LHV9"/>
<feature type="domain" description="Pre-PUA" evidence="1">
    <location>
        <begin position="8"/>
        <end position="91"/>
    </location>
</feature>
<proteinExistence type="predicted"/>
<evidence type="ECO:0000313" key="3">
    <source>
        <dbReference type="Proteomes" id="UP000186594"/>
    </source>
</evidence>
<gene>
    <name evidence="2" type="ORF">NEOLI_003175</name>
</gene>